<dbReference type="AlphaFoldDB" id="A0A5C4JLM7"/>
<comment type="caution">
    <text evidence="2">The sequence shown here is derived from an EMBL/GenBank/DDBJ whole genome shotgun (WGS) entry which is preliminary data.</text>
</comment>
<reference evidence="2 3" key="1">
    <citation type="submission" date="2019-06" db="EMBL/GenBank/DDBJ databases">
        <title>Martelella lutilitoris sp. nov., isolated from a tidal mudflat.</title>
        <authorList>
            <person name="Kim Y.-J."/>
        </authorList>
    </citation>
    <scope>NUCLEOTIDE SEQUENCE [LARGE SCALE GENOMIC DNA]</scope>
    <source>
        <strain evidence="2 3">GH2-6</strain>
    </source>
</reference>
<sequence>MRYSGRAGNLQQGERFSMSQFRASRRRFLASAALASASLTLLPLPALADMLPPSRTSAVPVPPGQIDKAVAALDGIVTDIKARSGVPGIAVAVVHGGKTVYAKGFGTRDGALPVTPDTVFQLASLSKSVGATVVARQVSRDVVSWDSRMQDLLPWFSLSDAAVSDRLTIGDLYSHRSGLPGHAGDDLEDLGFDRQTILERLRLQPLSPFRISYAYTNFGLTAAAEAVAEASGVAWSDLAEEAVFEPLGMTVTSARFEDFMARENRATPHARTADGFAPLYQRDPDAQTPAGGVSSSVNDMTNWMKMVLADGGDLIRPEALQPAISPQSFSSRPHSPDERAGFYGYGFGVGTTESGRVILSHSGAFILGAGTYFALIPSLDVGIIVLSNAAPVGAVEAIGASFTDMVQTGSVTRDWFSGYAALFAGDYIPLGETAGMPFPKAAAAPPLASYCIGRYSHPYFGTVEVREADNGGLVLLAGPEPEAFPLMPWDGAMMVFDIETENAPAGSRSAATFSGGQDKAETLEIELFVQNGPARFKRI</sequence>
<dbReference type="PANTHER" id="PTHR46825">
    <property type="entry name" value="D-ALANYL-D-ALANINE-CARBOXYPEPTIDASE/ENDOPEPTIDASE AMPH"/>
    <property type="match status" value="1"/>
</dbReference>
<dbReference type="PROSITE" id="PS51318">
    <property type="entry name" value="TAT"/>
    <property type="match status" value="1"/>
</dbReference>
<dbReference type="InterPro" id="IPR006311">
    <property type="entry name" value="TAT_signal"/>
</dbReference>
<dbReference type="SUPFAM" id="SSF56601">
    <property type="entry name" value="beta-lactamase/transpeptidase-like"/>
    <property type="match status" value="1"/>
</dbReference>
<accession>A0A5C4JLM7</accession>
<dbReference type="EMBL" id="VCLB01000010">
    <property type="protein sequence ID" value="TNB46363.1"/>
    <property type="molecule type" value="Genomic_DNA"/>
</dbReference>
<dbReference type="PANTHER" id="PTHR46825:SF15">
    <property type="entry name" value="BETA-LACTAMASE-RELATED DOMAIN-CONTAINING PROTEIN"/>
    <property type="match status" value="1"/>
</dbReference>
<dbReference type="InterPro" id="IPR050491">
    <property type="entry name" value="AmpC-like"/>
</dbReference>
<dbReference type="GO" id="GO:0016787">
    <property type="term" value="F:hydrolase activity"/>
    <property type="evidence" value="ECO:0007669"/>
    <property type="project" value="UniProtKB-KW"/>
</dbReference>
<evidence type="ECO:0000313" key="3">
    <source>
        <dbReference type="Proteomes" id="UP000307874"/>
    </source>
</evidence>
<evidence type="ECO:0000313" key="2">
    <source>
        <dbReference type="EMBL" id="TNB46363.1"/>
    </source>
</evidence>
<evidence type="ECO:0000259" key="1">
    <source>
        <dbReference type="Pfam" id="PF00144"/>
    </source>
</evidence>
<feature type="domain" description="Beta-lactamase-related" evidence="1">
    <location>
        <begin position="74"/>
        <end position="391"/>
    </location>
</feature>
<name>A0A5C4JLM7_9HYPH</name>
<dbReference type="OrthoDB" id="5377981at2"/>
<protein>
    <submittedName>
        <fullName evidence="2">Serine hydrolase</fullName>
    </submittedName>
</protein>
<dbReference type="Gene3D" id="2.40.128.600">
    <property type="match status" value="1"/>
</dbReference>
<dbReference type="Gene3D" id="3.40.710.10">
    <property type="entry name" value="DD-peptidase/beta-lactamase superfamily"/>
    <property type="match status" value="1"/>
</dbReference>
<dbReference type="Proteomes" id="UP000307874">
    <property type="component" value="Unassembled WGS sequence"/>
</dbReference>
<gene>
    <name evidence="2" type="ORF">FF124_17705</name>
</gene>
<keyword evidence="3" id="KW-1185">Reference proteome</keyword>
<dbReference type="InterPro" id="IPR012338">
    <property type="entry name" value="Beta-lactam/transpept-like"/>
</dbReference>
<organism evidence="2 3">
    <name type="scientific">Martelella lutilitoris</name>
    <dbReference type="NCBI Taxonomy" id="2583532"/>
    <lineage>
        <taxon>Bacteria</taxon>
        <taxon>Pseudomonadati</taxon>
        <taxon>Pseudomonadota</taxon>
        <taxon>Alphaproteobacteria</taxon>
        <taxon>Hyphomicrobiales</taxon>
        <taxon>Aurantimonadaceae</taxon>
        <taxon>Martelella</taxon>
    </lineage>
</organism>
<keyword evidence="2" id="KW-0378">Hydrolase</keyword>
<proteinExistence type="predicted"/>
<dbReference type="Pfam" id="PF00144">
    <property type="entry name" value="Beta-lactamase"/>
    <property type="match status" value="1"/>
</dbReference>
<dbReference type="InterPro" id="IPR001466">
    <property type="entry name" value="Beta-lactam-related"/>
</dbReference>